<evidence type="ECO:0008006" key="3">
    <source>
        <dbReference type="Google" id="ProtNLM"/>
    </source>
</evidence>
<dbReference type="AlphaFoldDB" id="A0A699XT72"/>
<protein>
    <recommendedName>
        <fullName evidence="3">Reverse transcriptase domain-containing protein</fullName>
    </recommendedName>
</protein>
<feature type="non-terminal residue" evidence="2">
    <location>
        <position position="1"/>
    </location>
</feature>
<proteinExistence type="predicted"/>
<name>A0A699XT72_TANCI</name>
<organism evidence="2">
    <name type="scientific">Tanacetum cinerariifolium</name>
    <name type="common">Dalmatian daisy</name>
    <name type="synonym">Chrysanthemum cinerariifolium</name>
    <dbReference type="NCBI Taxonomy" id="118510"/>
    <lineage>
        <taxon>Eukaryota</taxon>
        <taxon>Viridiplantae</taxon>
        <taxon>Streptophyta</taxon>
        <taxon>Embryophyta</taxon>
        <taxon>Tracheophyta</taxon>
        <taxon>Spermatophyta</taxon>
        <taxon>Magnoliopsida</taxon>
        <taxon>eudicotyledons</taxon>
        <taxon>Gunneridae</taxon>
        <taxon>Pentapetalae</taxon>
        <taxon>asterids</taxon>
        <taxon>campanulids</taxon>
        <taxon>Asterales</taxon>
        <taxon>Asteraceae</taxon>
        <taxon>Asteroideae</taxon>
        <taxon>Anthemideae</taxon>
        <taxon>Anthemidinae</taxon>
        <taxon>Tanacetum</taxon>
    </lineage>
</organism>
<evidence type="ECO:0000313" key="2">
    <source>
        <dbReference type="EMBL" id="GFD61116.1"/>
    </source>
</evidence>
<feature type="region of interest" description="Disordered" evidence="1">
    <location>
        <begin position="1"/>
        <end position="45"/>
    </location>
</feature>
<sequence length="79" mass="8691">GEAKAITTRSGITYKEPPIPPPGVDEQEPTEVTKDTELPSTKDIQPPLVQVQFQEDKLIEKPSVVIPKAKANLPYPSRL</sequence>
<evidence type="ECO:0000256" key="1">
    <source>
        <dbReference type="SAM" id="MobiDB-lite"/>
    </source>
</evidence>
<dbReference type="EMBL" id="BKCJ011887031">
    <property type="protein sequence ID" value="GFD61116.1"/>
    <property type="molecule type" value="Genomic_DNA"/>
</dbReference>
<gene>
    <name evidence="2" type="ORF">Tci_933085</name>
</gene>
<feature type="non-terminal residue" evidence="2">
    <location>
        <position position="79"/>
    </location>
</feature>
<accession>A0A699XT72</accession>
<reference evidence="2" key="1">
    <citation type="journal article" date="2019" name="Sci. Rep.">
        <title>Draft genome of Tanacetum cinerariifolium, the natural source of mosquito coil.</title>
        <authorList>
            <person name="Yamashiro T."/>
            <person name="Shiraishi A."/>
            <person name="Satake H."/>
            <person name="Nakayama K."/>
        </authorList>
    </citation>
    <scope>NUCLEOTIDE SEQUENCE</scope>
</reference>
<comment type="caution">
    <text evidence="2">The sequence shown here is derived from an EMBL/GenBank/DDBJ whole genome shotgun (WGS) entry which is preliminary data.</text>
</comment>